<dbReference type="Gene3D" id="1.10.3720.10">
    <property type="entry name" value="MetI-like"/>
    <property type="match status" value="1"/>
</dbReference>
<evidence type="ECO:0000256" key="3">
    <source>
        <dbReference type="ARBA" id="ARBA00022475"/>
    </source>
</evidence>
<feature type="transmembrane region" description="Helical" evidence="7">
    <location>
        <begin position="141"/>
        <end position="164"/>
    </location>
</feature>
<evidence type="ECO:0000256" key="4">
    <source>
        <dbReference type="ARBA" id="ARBA00022692"/>
    </source>
</evidence>
<dbReference type="Pfam" id="PF00528">
    <property type="entry name" value="BPD_transp_1"/>
    <property type="match status" value="1"/>
</dbReference>
<keyword evidence="5 7" id="KW-1133">Transmembrane helix</keyword>
<dbReference type="GO" id="GO:0006865">
    <property type="term" value="P:amino acid transport"/>
    <property type="evidence" value="ECO:0007669"/>
    <property type="project" value="TreeGrafter"/>
</dbReference>
<evidence type="ECO:0000256" key="1">
    <source>
        <dbReference type="ARBA" id="ARBA00004651"/>
    </source>
</evidence>
<dbReference type="PANTHER" id="PTHR30614">
    <property type="entry name" value="MEMBRANE COMPONENT OF AMINO ACID ABC TRANSPORTER"/>
    <property type="match status" value="1"/>
</dbReference>
<evidence type="ECO:0000256" key="5">
    <source>
        <dbReference type="ARBA" id="ARBA00022989"/>
    </source>
</evidence>
<sequence length="347" mass="38335">MVESPRSGSWSRQLLLRIRRGLFASPLDTLITVVLVVVCGGGLWNLLHWAVLQADWAVVLENVRLYFNGNFPVSQIWRSWSWLGLLAALCILTLMPSKVVPPAVVRLLPLLWVLILPIGLLLLASGLGLEPVKSRFWGGLQLSLLLTLGTILMALPLGILMALARRSELPLLRWLTTGYIELMRGMPLIAVLFFGQLMIPLFLPEGWTLNRVLRAVVSLGFFMAAYMAEDVRGGLQSIPKTQLEAARSLGLSPLLTVALVELPQALRTALPALANQCVASLQNTSLLAYLGLIELLGISRSILANPDYLGHHLEVYIWLALLYWAVCILMTSLAHRVERTLNVTGHH</sequence>
<proteinExistence type="inferred from homology"/>
<dbReference type="AlphaFoldDB" id="A0A164Z5M7"/>
<dbReference type="InterPro" id="IPR035906">
    <property type="entry name" value="MetI-like_sf"/>
</dbReference>
<keyword evidence="2 7" id="KW-0813">Transport</keyword>
<evidence type="ECO:0000256" key="2">
    <source>
        <dbReference type="ARBA" id="ARBA00022448"/>
    </source>
</evidence>
<keyword evidence="3" id="KW-1003">Cell membrane</keyword>
<dbReference type="PROSITE" id="PS50928">
    <property type="entry name" value="ABC_TM1"/>
    <property type="match status" value="1"/>
</dbReference>
<dbReference type="InterPro" id="IPR000515">
    <property type="entry name" value="MetI-like"/>
</dbReference>
<keyword evidence="10" id="KW-1185">Reference proteome</keyword>
<dbReference type="Proteomes" id="UP000182631">
    <property type="component" value="Unassembled WGS sequence"/>
</dbReference>
<feature type="transmembrane region" description="Helical" evidence="7">
    <location>
        <begin position="76"/>
        <end position="95"/>
    </location>
</feature>
<dbReference type="SUPFAM" id="SSF161098">
    <property type="entry name" value="MetI-like"/>
    <property type="match status" value="1"/>
</dbReference>
<comment type="subcellular location">
    <subcellularLocation>
        <location evidence="1 7">Cell membrane</location>
        <topology evidence="1 7">Multi-pass membrane protein</topology>
    </subcellularLocation>
</comment>
<gene>
    <name evidence="9" type="ORF">FLM9_1137</name>
</gene>
<feature type="transmembrane region" description="Helical" evidence="7">
    <location>
        <begin position="315"/>
        <end position="334"/>
    </location>
</feature>
<dbReference type="EMBL" id="FITM01000123">
    <property type="protein sequence ID" value="SAY39092.1"/>
    <property type="molecule type" value="Genomic_DNA"/>
</dbReference>
<feature type="transmembrane region" description="Helical" evidence="7">
    <location>
        <begin position="21"/>
        <end position="44"/>
    </location>
</feature>
<dbReference type="PANTHER" id="PTHR30614:SF41">
    <property type="entry name" value="INNER MEMBRANE AMINO-ACID ABC TRANSPORTER PERMEASE PROTEIN YHDY"/>
    <property type="match status" value="1"/>
</dbReference>
<accession>A0A164Z5M7</accession>
<protein>
    <submittedName>
        <fullName evidence="9">ABC-type amino acid transport system permease component</fullName>
    </submittedName>
</protein>
<dbReference type="InterPro" id="IPR010065">
    <property type="entry name" value="AA_ABC_transptr_permease_3TM"/>
</dbReference>
<dbReference type="NCBIfam" id="TIGR01726">
    <property type="entry name" value="HEQRo_perm_3TM"/>
    <property type="match status" value="1"/>
</dbReference>
<feature type="domain" description="ABC transmembrane type-1" evidence="8">
    <location>
        <begin position="140"/>
        <end position="334"/>
    </location>
</feature>
<dbReference type="GO" id="GO:0043190">
    <property type="term" value="C:ATP-binding cassette (ABC) transporter complex"/>
    <property type="evidence" value="ECO:0007669"/>
    <property type="project" value="InterPro"/>
</dbReference>
<dbReference type="RefSeq" id="WP_081340211.1">
    <property type="nucleotide sequence ID" value="NZ_FITM01000123.1"/>
</dbReference>
<evidence type="ECO:0000313" key="9">
    <source>
        <dbReference type="EMBL" id="SAY39092.1"/>
    </source>
</evidence>
<evidence type="ECO:0000256" key="7">
    <source>
        <dbReference type="RuleBase" id="RU363032"/>
    </source>
</evidence>
<evidence type="ECO:0000259" key="8">
    <source>
        <dbReference type="PROSITE" id="PS50928"/>
    </source>
</evidence>
<reference evidence="10" key="1">
    <citation type="submission" date="2016-02" db="EMBL/GenBank/DDBJ databases">
        <authorList>
            <person name="liu f."/>
        </authorList>
    </citation>
    <scope>NUCLEOTIDE SEQUENCE [LARGE SCALE GENOMIC DNA]</scope>
</reference>
<evidence type="ECO:0000256" key="6">
    <source>
        <dbReference type="ARBA" id="ARBA00023136"/>
    </source>
</evidence>
<dbReference type="OrthoDB" id="9805999at2"/>
<comment type="similarity">
    <text evidence="7">Belongs to the binding-protein-dependent transport system permease family.</text>
</comment>
<feature type="transmembrane region" description="Helical" evidence="7">
    <location>
        <begin position="107"/>
        <end position="129"/>
    </location>
</feature>
<evidence type="ECO:0000313" key="10">
    <source>
        <dbReference type="Proteomes" id="UP000182631"/>
    </source>
</evidence>
<feature type="transmembrane region" description="Helical" evidence="7">
    <location>
        <begin position="185"/>
        <end position="203"/>
    </location>
</feature>
<dbReference type="InterPro" id="IPR043429">
    <property type="entry name" value="ArtM/GltK/GlnP/TcyL/YhdX-like"/>
</dbReference>
<name>A0A164Z5M7_9SYNE</name>
<keyword evidence="6 7" id="KW-0472">Membrane</keyword>
<dbReference type="GO" id="GO:0022857">
    <property type="term" value="F:transmembrane transporter activity"/>
    <property type="evidence" value="ECO:0007669"/>
    <property type="project" value="InterPro"/>
</dbReference>
<dbReference type="CDD" id="cd06261">
    <property type="entry name" value="TM_PBP2"/>
    <property type="match status" value="1"/>
</dbReference>
<keyword evidence="4 7" id="KW-0812">Transmembrane</keyword>
<feature type="transmembrane region" description="Helical" evidence="7">
    <location>
        <begin position="209"/>
        <end position="228"/>
    </location>
</feature>
<organism evidence="9 10">
    <name type="scientific">Candidatus Synechococcus spongiarum</name>
    <dbReference type="NCBI Taxonomy" id="431041"/>
    <lineage>
        <taxon>Bacteria</taxon>
        <taxon>Bacillati</taxon>
        <taxon>Cyanobacteriota</taxon>
        <taxon>Cyanophyceae</taxon>
        <taxon>Synechococcales</taxon>
        <taxon>Synechococcaceae</taxon>
        <taxon>Synechococcus</taxon>
    </lineage>
</organism>